<comment type="subcellular location">
    <subcellularLocation>
        <location evidence="1">Membrane</location>
    </subcellularLocation>
</comment>
<dbReference type="InterPro" id="IPR006968">
    <property type="entry name" value="RUS_fam"/>
</dbReference>
<dbReference type="PANTHER" id="PTHR12770:SF31">
    <property type="entry name" value="RUS FAMILY MEMBER 1"/>
    <property type="match status" value="1"/>
</dbReference>
<evidence type="ECO:0000256" key="1">
    <source>
        <dbReference type="ARBA" id="ARBA00004370"/>
    </source>
</evidence>
<feature type="domain" description="Protein root UVB sensitive/RUS" evidence="7">
    <location>
        <begin position="43"/>
        <end position="248"/>
    </location>
</feature>
<dbReference type="EMBL" id="KB468168">
    <property type="protein sequence ID" value="PCH44701.1"/>
    <property type="molecule type" value="Genomic_DNA"/>
</dbReference>
<evidence type="ECO:0000256" key="2">
    <source>
        <dbReference type="ARBA" id="ARBA00007558"/>
    </source>
</evidence>
<evidence type="ECO:0000313" key="8">
    <source>
        <dbReference type="EMBL" id="PCH44701.1"/>
    </source>
</evidence>
<keyword evidence="5 6" id="KW-0472">Membrane</keyword>
<proteinExistence type="inferred from homology"/>
<feature type="transmembrane region" description="Helical" evidence="6">
    <location>
        <begin position="185"/>
        <end position="202"/>
    </location>
</feature>
<keyword evidence="9" id="KW-1185">Reference proteome</keyword>
<dbReference type="Proteomes" id="UP000218811">
    <property type="component" value="Unassembled WGS sequence"/>
</dbReference>
<evidence type="ECO:0000256" key="5">
    <source>
        <dbReference type="ARBA" id="ARBA00023136"/>
    </source>
</evidence>
<dbReference type="GO" id="GO:0016020">
    <property type="term" value="C:membrane"/>
    <property type="evidence" value="ECO:0007669"/>
    <property type="project" value="UniProtKB-SubCell"/>
</dbReference>
<dbReference type="InterPro" id="IPR054549">
    <property type="entry name" value="UVB_sens_RUS_dom"/>
</dbReference>
<keyword evidence="3 6" id="KW-0812">Transmembrane</keyword>
<protein>
    <recommendedName>
        <fullName evidence="7">Protein root UVB sensitive/RUS domain-containing protein</fullName>
    </recommendedName>
</protein>
<dbReference type="PANTHER" id="PTHR12770">
    <property type="entry name" value="RUS1 FAMILY PROTEIN C16ORF58"/>
    <property type="match status" value="1"/>
</dbReference>
<name>A0A2H3JRX8_WOLCO</name>
<evidence type="ECO:0000259" key="7">
    <source>
        <dbReference type="Pfam" id="PF04884"/>
    </source>
</evidence>
<gene>
    <name evidence="8" type="ORF">WOLCODRAFT_154740</name>
</gene>
<keyword evidence="4 6" id="KW-1133">Transmembrane helix</keyword>
<comment type="similarity">
    <text evidence="2">Belongs to the RUS1 family.</text>
</comment>
<evidence type="ECO:0000256" key="3">
    <source>
        <dbReference type="ARBA" id="ARBA00022692"/>
    </source>
</evidence>
<evidence type="ECO:0000313" key="9">
    <source>
        <dbReference type="Proteomes" id="UP000218811"/>
    </source>
</evidence>
<dbReference type="Pfam" id="PF04884">
    <property type="entry name" value="UVB_sens_prot"/>
    <property type="match status" value="1"/>
</dbReference>
<sequence length="453" mass="48574">MGWRRFLSNIFLPAGYPASVSSVLEGESRALLLLGINPDIADLSGHGVGKADASATHAILLTVLQEIFSRLTTVVAGYYLGTSLYPEAKTYRLLADIFNDASIVLDTLSPHLSAVVLSAQYPFARAGSGSALRVAALCASGASRALCAAVAGGSKAALTLHFASSGAINGDVGDLNAKDASKETILALLGMLCGTGVMHYVHSTHATYIVLFTLLFFHLLWNYLAVRVVVLRSLNRQRASIVWSAYSARRNKAFGTPGSSVPRVLTPKAVAQHERIFANPSALYDTSTHAKLFLGSCHIGSAFSSISPNASLSYSSTPHLTLAQLTSLLETLSSEQYLLWYSPPTRSSSHLSLHILMKPHHRPSDHLKAWAHAYEAARLLVGRAPNDFEVGLAAVQTARAVVEEAWEDFIEGVREAGWKLAEGEGGLVGVGRTIQVEVQESAKDEINEDRKKV</sequence>
<accession>A0A2H3JRX8</accession>
<feature type="transmembrane region" description="Helical" evidence="6">
    <location>
        <begin position="208"/>
        <end position="230"/>
    </location>
</feature>
<dbReference type="OrthoDB" id="364779at2759"/>
<evidence type="ECO:0000256" key="4">
    <source>
        <dbReference type="ARBA" id="ARBA00022989"/>
    </source>
</evidence>
<dbReference type="OMA" id="KWGNLAE"/>
<reference evidence="8 9" key="1">
    <citation type="journal article" date="2012" name="Science">
        <title>The Paleozoic origin of enzymatic lignin decomposition reconstructed from 31 fungal genomes.</title>
        <authorList>
            <person name="Floudas D."/>
            <person name="Binder M."/>
            <person name="Riley R."/>
            <person name="Barry K."/>
            <person name="Blanchette R.A."/>
            <person name="Henrissat B."/>
            <person name="Martinez A.T."/>
            <person name="Otillar R."/>
            <person name="Spatafora J.W."/>
            <person name="Yadav J.S."/>
            <person name="Aerts A."/>
            <person name="Benoit I."/>
            <person name="Boyd A."/>
            <person name="Carlson A."/>
            <person name="Copeland A."/>
            <person name="Coutinho P.M."/>
            <person name="de Vries R.P."/>
            <person name="Ferreira P."/>
            <person name="Findley K."/>
            <person name="Foster B."/>
            <person name="Gaskell J."/>
            <person name="Glotzer D."/>
            <person name="Gorecki P."/>
            <person name="Heitman J."/>
            <person name="Hesse C."/>
            <person name="Hori C."/>
            <person name="Igarashi K."/>
            <person name="Jurgens J.A."/>
            <person name="Kallen N."/>
            <person name="Kersten P."/>
            <person name="Kohler A."/>
            <person name="Kuees U."/>
            <person name="Kumar T.K.A."/>
            <person name="Kuo A."/>
            <person name="LaButti K."/>
            <person name="Larrondo L.F."/>
            <person name="Lindquist E."/>
            <person name="Ling A."/>
            <person name="Lombard V."/>
            <person name="Lucas S."/>
            <person name="Lundell T."/>
            <person name="Martin R."/>
            <person name="McLaughlin D.J."/>
            <person name="Morgenstern I."/>
            <person name="Morin E."/>
            <person name="Murat C."/>
            <person name="Nagy L.G."/>
            <person name="Nolan M."/>
            <person name="Ohm R.A."/>
            <person name="Patyshakuliyeva A."/>
            <person name="Rokas A."/>
            <person name="Ruiz-Duenas F.J."/>
            <person name="Sabat G."/>
            <person name="Salamov A."/>
            <person name="Samejima M."/>
            <person name="Schmutz J."/>
            <person name="Slot J.C."/>
            <person name="St John F."/>
            <person name="Stenlid J."/>
            <person name="Sun H."/>
            <person name="Sun S."/>
            <person name="Syed K."/>
            <person name="Tsang A."/>
            <person name="Wiebenga A."/>
            <person name="Young D."/>
            <person name="Pisabarro A."/>
            <person name="Eastwood D.C."/>
            <person name="Martin F."/>
            <person name="Cullen D."/>
            <person name="Grigoriev I.V."/>
            <person name="Hibbett D.S."/>
        </authorList>
    </citation>
    <scope>NUCLEOTIDE SEQUENCE [LARGE SCALE GENOMIC DNA]</scope>
    <source>
        <strain evidence="8 9">MD-104</strain>
    </source>
</reference>
<dbReference type="AlphaFoldDB" id="A0A2H3JRX8"/>
<organism evidence="8 9">
    <name type="scientific">Wolfiporia cocos (strain MD-104)</name>
    <name type="common">Brown rot fungus</name>
    <dbReference type="NCBI Taxonomy" id="742152"/>
    <lineage>
        <taxon>Eukaryota</taxon>
        <taxon>Fungi</taxon>
        <taxon>Dikarya</taxon>
        <taxon>Basidiomycota</taxon>
        <taxon>Agaricomycotina</taxon>
        <taxon>Agaricomycetes</taxon>
        <taxon>Polyporales</taxon>
        <taxon>Phaeolaceae</taxon>
        <taxon>Wolfiporia</taxon>
    </lineage>
</organism>
<evidence type="ECO:0000256" key="6">
    <source>
        <dbReference type="SAM" id="Phobius"/>
    </source>
</evidence>